<protein>
    <recommendedName>
        <fullName evidence="3">CHAT domain-containing protein</fullName>
    </recommendedName>
</protein>
<keyword evidence="2" id="KW-1185">Reference proteome</keyword>
<sequence length="202" mass="22834">MIDILLAFDNDDINAGIFLTECRDDILNFFNGKVFPLSIINSNELNHNHINKSTSHLKSFIFVTYCHGNETCLAEGGANVFLSETINISNFSNTFFYTVSCSSGHTLGHELIKNGCKNFFGYKEHFNFYSGFSSFLECANHGLFLFINGESTDNVYSQMIQNYDYHIKKVYKTDPVIASLLLHNKNALVKIGKNITINDLII</sequence>
<gene>
    <name evidence="1" type="ORF">B0A66_08425</name>
</gene>
<name>A0A226HET9_9FLAO</name>
<dbReference type="EMBL" id="MUGW01000017">
    <property type="protein sequence ID" value="OXA92793.1"/>
    <property type="molecule type" value="Genomic_DNA"/>
</dbReference>
<organism evidence="1 2">
    <name type="scientific">Flavobacterium hercynium</name>
    <dbReference type="NCBI Taxonomy" id="387094"/>
    <lineage>
        <taxon>Bacteria</taxon>
        <taxon>Pseudomonadati</taxon>
        <taxon>Bacteroidota</taxon>
        <taxon>Flavobacteriia</taxon>
        <taxon>Flavobacteriales</taxon>
        <taxon>Flavobacteriaceae</taxon>
        <taxon>Flavobacterium</taxon>
    </lineage>
</organism>
<reference evidence="1 2" key="1">
    <citation type="submission" date="2016-11" db="EMBL/GenBank/DDBJ databases">
        <title>Whole genomes of Flavobacteriaceae.</title>
        <authorList>
            <person name="Stine C."/>
            <person name="Li C."/>
            <person name="Tadesse D."/>
        </authorList>
    </citation>
    <scope>NUCLEOTIDE SEQUENCE [LARGE SCALE GENOMIC DNA]</scope>
    <source>
        <strain evidence="1 2">DSM 18292</strain>
    </source>
</reference>
<dbReference type="OrthoDB" id="1442264at2"/>
<evidence type="ECO:0008006" key="3">
    <source>
        <dbReference type="Google" id="ProtNLM"/>
    </source>
</evidence>
<comment type="caution">
    <text evidence="1">The sequence shown here is derived from an EMBL/GenBank/DDBJ whole genome shotgun (WGS) entry which is preliminary data.</text>
</comment>
<evidence type="ECO:0000313" key="2">
    <source>
        <dbReference type="Proteomes" id="UP000198345"/>
    </source>
</evidence>
<dbReference type="Proteomes" id="UP000198345">
    <property type="component" value="Unassembled WGS sequence"/>
</dbReference>
<evidence type="ECO:0000313" key="1">
    <source>
        <dbReference type="EMBL" id="OXA92793.1"/>
    </source>
</evidence>
<dbReference type="RefSeq" id="WP_089049410.1">
    <property type="nucleotide sequence ID" value="NZ_FXTV01000001.1"/>
</dbReference>
<proteinExistence type="predicted"/>
<accession>A0A226HET9</accession>
<dbReference type="AlphaFoldDB" id="A0A226HET9"/>